<dbReference type="PANTHER" id="PTHR12526">
    <property type="entry name" value="GLYCOSYLTRANSFERASE"/>
    <property type="match status" value="1"/>
</dbReference>
<dbReference type="RefSeq" id="WP_120137812.1">
    <property type="nucleotide sequence ID" value="NZ_AP019724.1"/>
</dbReference>
<evidence type="ECO:0000313" key="3">
    <source>
        <dbReference type="Proteomes" id="UP000320533"/>
    </source>
</evidence>
<organism evidence="2 3">
    <name type="scientific">Bacteroides uniformis</name>
    <dbReference type="NCBI Taxonomy" id="820"/>
    <lineage>
        <taxon>Bacteria</taxon>
        <taxon>Pseudomonadati</taxon>
        <taxon>Bacteroidota</taxon>
        <taxon>Bacteroidia</taxon>
        <taxon>Bacteroidales</taxon>
        <taxon>Bacteroidaceae</taxon>
        <taxon>Bacteroides</taxon>
    </lineage>
</organism>
<reference evidence="2 3" key="1">
    <citation type="submission" date="2019-06" db="EMBL/GenBank/DDBJ databases">
        <title>Complete genome sequence of Bacteroides uniformis NBRC 113350.</title>
        <authorList>
            <person name="Miura T."/>
            <person name="Furukawa M."/>
            <person name="Shimamura M."/>
            <person name="Ohyama Y."/>
            <person name="Yamazoe A."/>
            <person name="Kawasaki H."/>
        </authorList>
    </citation>
    <scope>NUCLEOTIDE SEQUENCE [LARGE SCALE GENOMIC DNA]</scope>
    <source>
        <strain evidence="2 3">NBRC 113350</strain>
    </source>
</reference>
<proteinExistence type="predicted"/>
<feature type="domain" description="Glycosyl transferase family 1" evidence="1">
    <location>
        <begin position="200"/>
        <end position="358"/>
    </location>
</feature>
<sequence length="388" mass="44674">MNIIYIQDQEIDHYNGHFYHSKSEHFFSRFLAGLKENDTLTVYAGIITRKSAHEVEKYKDVTNSRITYKQIPEFRNPKNLLVIKRMMQQILKDVDFCYLRSGITASFASTICLKKHIPYLAVVNEDIFRNTVTHSRLLVRLSAYPLSYYTHRMIREANYACYVTQEYLQSNYPCKGKSLGCSDIEYLDINEQSLVKRLDKIKKQEGTIVLGSVGSISTELKGQDTVIKALAKLKAEGLTNYKFTMVGAGNPDRLRNLAIELGVENQIQFLGEFKHDDVLIWFEDIDIYIHPSRSEGLPRTILEAMTKAAPCICSLVGGIPELIDQGSLFTYNGTEVDTLVNIIKGFSKEKMEREARINFNRSKNYEPKLLEQRRNAFFIQAINEFRKN</sequence>
<dbReference type="Proteomes" id="UP000320533">
    <property type="component" value="Chromosome"/>
</dbReference>
<dbReference type="SUPFAM" id="SSF53756">
    <property type="entry name" value="UDP-Glycosyltransferase/glycogen phosphorylase"/>
    <property type="match status" value="1"/>
</dbReference>
<dbReference type="CDD" id="cd03801">
    <property type="entry name" value="GT4_PimA-like"/>
    <property type="match status" value="1"/>
</dbReference>
<dbReference type="Gene3D" id="3.40.50.2000">
    <property type="entry name" value="Glycogen Phosphorylase B"/>
    <property type="match status" value="2"/>
</dbReference>
<dbReference type="InterPro" id="IPR001296">
    <property type="entry name" value="Glyco_trans_1"/>
</dbReference>
<dbReference type="KEGG" id="bun:Bun01g_29060"/>
<evidence type="ECO:0000313" key="2">
    <source>
        <dbReference type="EMBL" id="BBK88536.1"/>
    </source>
</evidence>
<name>A0A4Y1VHZ5_BACUN</name>
<dbReference type="PANTHER" id="PTHR12526:SF630">
    <property type="entry name" value="GLYCOSYLTRANSFERASE"/>
    <property type="match status" value="1"/>
</dbReference>
<dbReference type="GO" id="GO:0016757">
    <property type="term" value="F:glycosyltransferase activity"/>
    <property type="evidence" value="ECO:0007669"/>
    <property type="project" value="InterPro"/>
</dbReference>
<dbReference type="Pfam" id="PF00534">
    <property type="entry name" value="Glycos_transf_1"/>
    <property type="match status" value="1"/>
</dbReference>
<dbReference type="AlphaFoldDB" id="A0A4Y1VHZ5"/>
<accession>A0A4Y1VHZ5</accession>
<dbReference type="EMBL" id="AP019724">
    <property type="protein sequence ID" value="BBK88536.1"/>
    <property type="molecule type" value="Genomic_DNA"/>
</dbReference>
<gene>
    <name evidence="2" type="ORF">Bun01g_29060</name>
</gene>
<protein>
    <recommendedName>
        <fullName evidence="1">Glycosyl transferase family 1 domain-containing protein</fullName>
    </recommendedName>
</protein>
<evidence type="ECO:0000259" key="1">
    <source>
        <dbReference type="Pfam" id="PF00534"/>
    </source>
</evidence>